<evidence type="ECO:0000313" key="2">
    <source>
        <dbReference type="EMBL" id="AUD04836.1"/>
    </source>
</evidence>
<name>A0A2K8Z4L6_9BACT</name>
<dbReference type="KEGG" id="spir:CWM47_25140"/>
<protein>
    <recommendedName>
        <fullName evidence="4">Outer membrane protein beta-barrel domain-containing protein</fullName>
    </recommendedName>
</protein>
<reference evidence="2 3" key="1">
    <citation type="submission" date="2017-11" db="EMBL/GenBank/DDBJ databases">
        <title>Taxonomic description and genome sequences of Spirosoma HA7 sp. nov., isolated from pollen microhabitat of Corylus avellana.</title>
        <authorList>
            <person name="Ambika Manirajan B."/>
            <person name="Suarez C."/>
            <person name="Ratering S."/>
            <person name="Geissler-Plaum R."/>
            <person name="Cardinale M."/>
            <person name="Sylvia S."/>
        </authorList>
    </citation>
    <scope>NUCLEOTIDE SEQUENCE [LARGE SCALE GENOMIC DNA]</scope>
    <source>
        <strain evidence="2 3">HA7</strain>
    </source>
</reference>
<feature type="chain" id="PRO_5014894702" description="Outer membrane protein beta-barrel domain-containing protein" evidence="1">
    <location>
        <begin position="24"/>
        <end position="256"/>
    </location>
</feature>
<dbReference type="RefSeq" id="WP_100991053.1">
    <property type="nucleotide sequence ID" value="NZ_CP025096.1"/>
</dbReference>
<evidence type="ECO:0008006" key="4">
    <source>
        <dbReference type="Google" id="ProtNLM"/>
    </source>
</evidence>
<evidence type="ECO:0000313" key="3">
    <source>
        <dbReference type="Proteomes" id="UP000232883"/>
    </source>
</evidence>
<evidence type="ECO:0000256" key="1">
    <source>
        <dbReference type="SAM" id="SignalP"/>
    </source>
</evidence>
<dbReference type="AlphaFoldDB" id="A0A2K8Z4L6"/>
<proteinExistence type="predicted"/>
<keyword evidence="1" id="KW-0732">Signal</keyword>
<sequence length="256" mass="27721">MKTLNVYLKIVALSLVLFNPAMAQRSVSRWSNYDAITTYRLGMQGVNLGELNQALQQAGYGNLSSQVPVISVTSQFSRANKPLAFQSEFGLSFGSGQRVTNGAYKATSGFYYFKIGGTYSLIHSEKFQLGPQLSIITIPFHLGVEPVSSTAPSLNTILTNPGSTQKATLRTSSGGIDAGLTAHLRIPYSQRQLDCSTMERSFVIGLDAGYRFTGRSPLDASHEISANNPAIQLSGWYAGLRLGFGTRVRSTTPVTY</sequence>
<dbReference type="EMBL" id="CP025096">
    <property type="protein sequence ID" value="AUD04836.1"/>
    <property type="molecule type" value="Genomic_DNA"/>
</dbReference>
<gene>
    <name evidence="2" type="ORF">CWM47_25140</name>
</gene>
<dbReference type="Proteomes" id="UP000232883">
    <property type="component" value="Chromosome"/>
</dbReference>
<accession>A0A2K8Z4L6</accession>
<dbReference type="OrthoDB" id="963171at2"/>
<feature type="signal peptide" evidence="1">
    <location>
        <begin position="1"/>
        <end position="23"/>
    </location>
</feature>
<keyword evidence="3" id="KW-1185">Reference proteome</keyword>
<organism evidence="2 3">
    <name type="scientific">Spirosoma pollinicola</name>
    <dbReference type="NCBI Taxonomy" id="2057025"/>
    <lineage>
        <taxon>Bacteria</taxon>
        <taxon>Pseudomonadati</taxon>
        <taxon>Bacteroidota</taxon>
        <taxon>Cytophagia</taxon>
        <taxon>Cytophagales</taxon>
        <taxon>Cytophagaceae</taxon>
        <taxon>Spirosoma</taxon>
    </lineage>
</organism>